<evidence type="ECO:0000313" key="4">
    <source>
        <dbReference type="EMBL" id="RUO48961.1"/>
    </source>
</evidence>
<dbReference type="GO" id="GO:0003677">
    <property type="term" value="F:DNA binding"/>
    <property type="evidence" value="ECO:0007669"/>
    <property type="project" value="InterPro"/>
</dbReference>
<organism evidence="4 5">
    <name type="scientific">Pseudidiomarina donghaiensis</name>
    <dbReference type="NCBI Taxonomy" id="519452"/>
    <lineage>
        <taxon>Bacteria</taxon>
        <taxon>Pseudomonadati</taxon>
        <taxon>Pseudomonadota</taxon>
        <taxon>Gammaproteobacteria</taxon>
        <taxon>Alteromonadales</taxon>
        <taxon>Idiomarinaceae</taxon>
        <taxon>Pseudidiomarina</taxon>
    </lineage>
</organism>
<dbReference type="AlphaFoldDB" id="A0A432XJS4"/>
<evidence type="ECO:0000313" key="5">
    <source>
        <dbReference type="Proteomes" id="UP000286985"/>
    </source>
</evidence>
<evidence type="ECO:0000259" key="3">
    <source>
        <dbReference type="Pfam" id="PF00589"/>
    </source>
</evidence>
<dbReference type="InterPro" id="IPR013762">
    <property type="entry name" value="Integrase-like_cat_sf"/>
</dbReference>
<dbReference type="RefSeq" id="WP_092836246.1">
    <property type="nucleotide sequence ID" value="NZ_FPCF01000001.1"/>
</dbReference>
<sequence>MKLNFDFFVEKLSNENKGIRDCAGFAYRVIQDECAKALSQPKNIPKHYFSQRAQKVYAHAKRDVELNAVRICFFALYEYCREYNDALTTPTARLAVKQVKPVIADDSPSFAFIDGVNAMIEQELIRDKSQAQTIVLALLLCRHANIKSVAQLTAVLSADFNDLVAFKDALFASLTTASKRFLLDAVAIQAFKLLKSRPPRELRTAVIAAQLKSLWLTYSIGQSFNEKAVTLSSAIQAVSFLSQSIAATTFEDAFSQLSDVSFIKAVTGIDAPSSFVDNATPAQVRRNKRTTKEFVKLEKLTELFECNALRKFAFDARTASSDSELLDSIRKSVQAFAKADKRQRRNTAAFKLLKVNLIAALSSAYDADSDISLTAVAVATYIVDLALHGSHFKDKLRMSTIETYLSTLTVFAKSAWCDELLLRNAQESNEQLEELTESVADALSTIGEAGKQGTALGFLQYLSQATKLKFFDAQELEYSGAGSVETRAHYINTQDLNEACEAFLAKSNIAERRQFILFVNLSYATGLRRKEATLLEIDDVCFNLETINVSRLMQRKTMRAIRHIPTCLLSPELELELQTHIDERRRLGYSTVFDEATLTTLDDEFLAILRETCNNDELVNHSLRHSAANNLVLLFAMCCVLGLLDYRERLYFLKNDTFSDARINRISQSLKKIGKSANLFFPTLDVAAQILGHVSPAVTARSYLHLLDVLFFMHDAQRAQALSSELAAALVSTCNYRFEFKKQYESYLPDISRCEQLLFKSYTRGLKYVLQCSAIITKNDDLVTQQFSFSDFLNALKLYKQSSGRSIEEALLTHFETHFEAHAGELDINFLSDKPFTSNNRAWIRHLDSVSNITWNAKNRRAIQTLRQTIDKDSITNLRIAERHFRALKLLSLTNLTIALHLPRHDARAEKWKALIDKNAFTPSLSEHDVDTCVSIATKPLNLRWPLWRYLPEILNLLDSYITFESNKKEINSL</sequence>
<dbReference type="InterPro" id="IPR011010">
    <property type="entry name" value="DNA_brk_join_enz"/>
</dbReference>
<dbReference type="Proteomes" id="UP000286985">
    <property type="component" value="Unassembled WGS sequence"/>
</dbReference>
<dbReference type="InterPro" id="IPR002104">
    <property type="entry name" value="Integrase_catalytic"/>
</dbReference>
<keyword evidence="5" id="KW-1185">Reference proteome</keyword>
<keyword evidence="2" id="KW-0175">Coiled coil</keyword>
<keyword evidence="1" id="KW-0233">DNA recombination</keyword>
<protein>
    <recommendedName>
        <fullName evidence="3">Tyr recombinase domain-containing protein</fullName>
    </recommendedName>
</protein>
<feature type="domain" description="Tyr recombinase" evidence="3">
    <location>
        <begin position="496"/>
        <end position="632"/>
    </location>
</feature>
<proteinExistence type="predicted"/>
<name>A0A432XJS4_9GAMM</name>
<dbReference type="Gene3D" id="1.10.443.10">
    <property type="entry name" value="Intergrase catalytic core"/>
    <property type="match status" value="1"/>
</dbReference>
<reference evidence="5" key="1">
    <citation type="journal article" date="2018" name="Front. Microbiol.">
        <title>Genome-Based Analysis Reveals the Taxonomy and Diversity of the Family Idiomarinaceae.</title>
        <authorList>
            <person name="Liu Y."/>
            <person name="Lai Q."/>
            <person name="Shao Z."/>
        </authorList>
    </citation>
    <scope>NUCLEOTIDE SEQUENCE [LARGE SCALE GENOMIC DNA]</scope>
    <source>
        <strain evidence="5">908033</strain>
    </source>
</reference>
<dbReference type="Pfam" id="PF00589">
    <property type="entry name" value="Phage_integrase"/>
    <property type="match status" value="1"/>
</dbReference>
<dbReference type="SUPFAM" id="SSF56349">
    <property type="entry name" value="DNA breaking-rejoining enzymes"/>
    <property type="match status" value="1"/>
</dbReference>
<dbReference type="GO" id="GO:0006310">
    <property type="term" value="P:DNA recombination"/>
    <property type="evidence" value="ECO:0007669"/>
    <property type="project" value="UniProtKB-KW"/>
</dbReference>
<dbReference type="GO" id="GO:0015074">
    <property type="term" value="P:DNA integration"/>
    <property type="evidence" value="ECO:0007669"/>
    <property type="project" value="InterPro"/>
</dbReference>
<dbReference type="EMBL" id="PIPU01000001">
    <property type="protein sequence ID" value="RUO48961.1"/>
    <property type="molecule type" value="Genomic_DNA"/>
</dbReference>
<dbReference type="OrthoDB" id="9801717at2"/>
<gene>
    <name evidence="4" type="ORF">CWE24_00120</name>
</gene>
<accession>A0A432XJS4</accession>
<feature type="coiled-coil region" evidence="2">
    <location>
        <begin position="418"/>
        <end position="445"/>
    </location>
</feature>
<evidence type="ECO:0000256" key="1">
    <source>
        <dbReference type="ARBA" id="ARBA00023172"/>
    </source>
</evidence>
<evidence type="ECO:0000256" key="2">
    <source>
        <dbReference type="SAM" id="Coils"/>
    </source>
</evidence>
<dbReference type="STRING" id="519452.SAMN04488139_0156"/>
<comment type="caution">
    <text evidence="4">The sequence shown here is derived from an EMBL/GenBank/DDBJ whole genome shotgun (WGS) entry which is preliminary data.</text>
</comment>